<evidence type="ECO:0000256" key="3">
    <source>
        <dbReference type="ARBA" id="ARBA00022630"/>
    </source>
</evidence>
<dbReference type="PANTHER" id="PTHR11552">
    <property type="entry name" value="GLUCOSE-METHANOL-CHOLINE GMC OXIDOREDUCTASE"/>
    <property type="match status" value="1"/>
</dbReference>
<dbReference type="InterPro" id="IPR032675">
    <property type="entry name" value="LRR_dom_sf"/>
</dbReference>
<dbReference type="CDD" id="cd06257">
    <property type="entry name" value="DnaJ"/>
    <property type="match status" value="1"/>
</dbReference>
<feature type="compositionally biased region" description="Acidic residues" evidence="5">
    <location>
        <begin position="1"/>
        <end position="12"/>
    </location>
</feature>
<dbReference type="SUPFAM" id="SSF46565">
    <property type="entry name" value="Chaperone J-domain"/>
    <property type="match status" value="1"/>
</dbReference>
<dbReference type="InterPro" id="IPR032466">
    <property type="entry name" value="Metal_Hydrolase"/>
</dbReference>
<dbReference type="GO" id="GO:0016614">
    <property type="term" value="F:oxidoreductase activity, acting on CH-OH group of donors"/>
    <property type="evidence" value="ECO:0007669"/>
    <property type="project" value="InterPro"/>
</dbReference>
<dbReference type="Proteomes" id="UP000604046">
    <property type="component" value="Unassembled WGS sequence"/>
</dbReference>
<dbReference type="GO" id="GO:0019239">
    <property type="term" value="F:deaminase activity"/>
    <property type="evidence" value="ECO:0007669"/>
    <property type="project" value="InterPro"/>
</dbReference>
<keyword evidence="4" id="KW-0274">FAD</keyword>
<evidence type="ECO:0000313" key="8">
    <source>
        <dbReference type="Proteomes" id="UP000604046"/>
    </source>
</evidence>
<dbReference type="GO" id="GO:0050660">
    <property type="term" value="F:flavin adenine dinucleotide binding"/>
    <property type="evidence" value="ECO:0007669"/>
    <property type="project" value="InterPro"/>
</dbReference>
<dbReference type="InterPro" id="IPR036869">
    <property type="entry name" value="J_dom_sf"/>
</dbReference>
<dbReference type="Pfam" id="PF00732">
    <property type="entry name" value="GMC_oxred_N"/>
    <property type="match status" value="1"/>
</dbReference>
<evidence type="ECO:0000256" key="1">
    <source>
        <dbReference type="ARBA" id="ARBA00001974"/>
    </source>
</evidence>
<dbReference type="EMBL" id="CAJNDS010002804">
    <property type="protein sequence ID" value="CAE7604382.1"/>
    <property type="molecule type" value="Genomic_DNA"/>
</dbReference>
<evidence type="ECO:0000259" key="6">
    <source>
        <dbReference type="PROSITE" id="PS50076"/>
    </source>
</evidence>
<name>A0A812V6B2_9DINO</name>
<dbReference type="Gene3D" id="3.20.20.140">
    <property type="entry name" value="Metal-dependent hydrolases"/>
    <property type="match status" value="1"/>
</dbReference>
<organism evidence="7 8">
    <name type="scientific">Symbiodinium natans</name>
    <dbReference type="NCBI Taxonomy" id="878477"/>
    <lineage>
        <taxon>Eukaryota</taxon>
        <taxon>Sar</taxon>
        <taxon>Alveolata</taxon>
        <taxon>Dinophyceae</taxon>
        <taxon>Suessiales</taxon>
        <taxon>Symbiodiniaceae</taxon>
        <taxon>Symbiodinium</taxon>
    </lineage>
</organism>
<evidence type="ECO:0000313" key="7">
    <source>
        <dbReference type="EMBL" id="CAE7604382.1"/>
    </source>
</evidence>
<protein>
    <submittedName>
        <fullName evidence="7">ADA protein</fullName>
    </submittedName>
</protein>
<dbReference type="SUPFAM" id="SSF51905">
    <property type="entry name" value="FAD/NAD(P)-binding domain"/>
    <property type="match status" value="1"/>
</dbReference>
<comment type="caution">
    <text evidence="7">The sequence shown here is derived from an EMBL/GenBank/DDBJ whole genome shotgun (WGS) entry which is preliminary data.</text>
</comment>
<proteinExistence type="inferred from homology"/>
<keyword evidence="8" id="KW-1185">Reference proteome</keyword>
<dbReference type="PANTHER" id="PTHR11552:SF147">
    <property type="entry name" value="CHOLINE DEHYDROGENASE, MITOCHONDRIAL"/>
    <property type="match status" value="1"/>
</dbReference>
<dbReference type="SUPFAM" id="SSF52047">
    <property type="entry name" value="RNI-like"/>
    <property type="match status" value="1"/>
</dbReference>
<evidence type="ECO:0000256" key="2">
    <source>
        <dbReference type="ARBA" id="ARBA00010790"/>
    </source>
</evidence>
<keyword evidence="3" id="KW-0285">Flavoprotein</keyword>
<comment type="cofactor">
    <cofactor evidence="1">
        <name>FAD</name>
        <dbReference type="ChEBI" id="CHEBI:57692"/>
    </cofactor>
</comment>
<dbReference type="Gene3D" id="3.30.410.40">
    <property type="match status" value="1"/>
</dbReference>
<dbReference type="SUPFAM" id="SSF51556">
    <property type="entry name" value="Metallo-dependent hydrolases"/>
    <property type="match status" value="1"/>
</dbReference>
<dbReference type="InterPro" id="IPR001365">
    <property type="entry name" value="A_deaminase_dom"/>
</dbReference>
<dbReference type="Gene3D" id="1.10.287.110">
    <property type="entry name" value="DnaJ domain"/>
    <property type="match status" value="1"/>
</dbReference>
<dbReference type="Gene3D" id="3.80.10.10">
    <property type="entry name" value="Ribonuclease Inhibitor"/>
    <property type="match status" value="1"/>
</dbReference>
<dbReference type="InterPro" id="IPR001623">
    <property type="entry name" value="DnaJ_domain"/>
</dbReference>
<comment type="similarity">
    <text evidence="2">Belongs to the GMC oxidoreductase family.</text>
</comment>
<reference evidence="7" key="1">
    <citation type="submission" date="2021-02" db="EMBL/GenBank/DDBJ databases">
        <authorList>
            <person name="Dougan E. K."/>
            <person name="Rhodes N."/>
            <person name="Thang M."/>
            <person name="Chan C."/>
        </authorList>
    </citation>
    <scope>NUCLEOTIDE SEQUENCE</scope>
</reference>
<dbReference type="Pfam" id="PF00962">
    <property type="entry name" value="A_deaminase"/>
    <property type="match status" value="1"/>
</dbReference>
<dbReference type="UniPathway" id="UPA00606"/>
<evidence type="ECO:0000256" key="4">
    <source>
        <dbReference type="ARBA" id="ARBA00022827"/>
    </source>
</evidence>
<sequence length="1841" mass="200617">MVLVEEIVDEPQAEATSGYPGATTSSSLSRGFLEKAKDKPLYGPEGSSEGKVDPNTHKAHTEHKLNQDLNAGMNRGAAENNGIERPPWYTKEWPKDCQYNSPGCTLDDMETSNHKSDIHKDMVRGSSRWHDALAPGVQSMRFSFLQATDEDLAEVIEKLKDNEDVTELDLSHNHIKDAGIQALVAALSGGAAPKLRELRVYRPLLLLHQLPKVLEQLGLSMKEDLILQNIWDAILEGKDVSVCCPTDAWSEAAVLPALVRCKEQDLDGLGTCTTLVLAASPESEGCRNIIGWSKVLGNNDGTSSSLLRLLAPTSVLNDLGLPGQDRQDRQIILVVLHSKEEDVDTLRESLQLLSPPAQVVLVVNEWNDGLRQLAKEVLDDPVDVMIQPGIIQRKLMQLPLLRTWPTSSVAHRTGNCVQPCVRCCRRYASARQAAKIGTVLRLEVQMLLTSRRNRRNRWKTVDVRTCSVELAVHGRPADEESGQGMASSLFSVSTVFVVCVWVASAGHLDQLPLASLAPAPFRVELHVHLDGSMDFETLLAICKARGAELPGIGMPNSTHDIQRFMNTFSGWHRFDAVNSIIGGSESSIKMAAEAFVKFQAQSGVVYTEVRYDPVRLARSSLDNSSIAEEQAVKAVQDGLAAGSAKHGVVAYQILCAMRGASSQQCFQTAELAARSRSRSMGAIGGVVGLDLAGDETDFPNRAYIDCFKHAKTLGLNITVHAGEFNQTMGNDVHTAIFDMGADRIGHGYAAAFDKDLLRALKERKVHVEACPKSALLHGAWALHAIHSFRQYGLNFGLNTDDPAGSFSNTSAAQDEAIVMQELAFSAEDVRLSYADAYNARFGDVKVQMSGITMTMKVPCLIFALEWFLTLQVVIQPDPECWVEEFNENFCCGDRWGLTGNPACWNEEFTYLRCCGIDKFPRRPDDDSKWEATAAGISIEDGSEYDFIVVGAGSAGSAVASRLAAADTVDGEPWRVLILEAGSWSVSEEIADPDRSAQKKESWWPALEVNWSVGREGRTWTYATGRGVGGTASVNSMIYTRGSIFEYEAFGWSVDEVLSAFKSLEAPMEAPGFRPDPYYHRPLITGALDDPGDLPGSHLTLVSALPEELPPLFRNLIAAFERIHVPFRVDPHGNATNHGIGGMWRSMGCGHPKCQPTRISRVTAARGRPRSTTYKDLAAPFHRSPSHRLETLTHAFAERIIFDGTKAVGVEISVTSDDAPQVVQRRMRIRAKEEVIIAAGVLATPKLLTLSGVAEPKELARLGIPVIASSPSVSRHFHEHVGLSIVAHTNVPCPEGYHLSEDGKTTTHLGNTDQFIGQLYAFLNATDNRPGEPGPVDAEVMLLEGCLEGHLSLTFTIILLQARTRGRLVVQSRHPMASPHLDYKPLSNSDDIQVIANTIRLLYQGVFASEQMAPFELGISPGMEVVGDFQKLAQWIRANIYYYSHPTGTVHSWACRLTRLLLFRQVTPSYTEAGQLDLVTFITGLLCPYKVLFADTQYALLGADPDASEMDLRQCFLRKAVEVHPTTLRLQRSADSEAFCKVAAAWTELRDLGSRWRYDMELQVGRGRVSDGSHRAPPMDLEKALGIFAFETWVCEKSANQAAQDFAPVLERAHQLVDEQGDAKRVMLPDSQVTPTTVACGMAVSAGLLAAGCVASAAGYPSLGSCVRKGALFQGASQAVSGYNALQSDDFQAACARVSQSASKLGASCTDDPFATLFGGMSCLPHRRSRACLFQEADGSDSEDLPDSDEEDARVILPGDTVRVVALEGTTGRLGQVLKAPAQAGGSFQVQLLSPPIRLDASVSTQSSERLISVKKENLQLANESACPRSGSEPVLSTAEFL</sequence>
<dbReference type="InterPro" id="IPR000172">
    <property type="entry name" value="GMC_OxRdtase_N"/>
</dbReference>
<dbReference type="InterPro" id="IPR012132">
    <property type="entry name" value="GMC_OxRdtase"/>
</dbReference>
<dbReference type="Pfam" id="PF00226">
    <property type="entry name" value="DnaJ"/>
    <property type="match status" value="1"/>
</dbReference>
<dbReference type="SUPFAM" id="SSF54373">
    <property type="entry name" value="FAD-linked reductases, C-terminal domain"/>
    <property type="match status" value="1"/>
</dbReference>
<dbReference type="Gene3D" id="3.50.50.60">
    <property type="entry name" value="FAD/NAD(P)-binding domain"/>
    <property type="match status" value="1"/>
</dbReference>
<dbReference type="PROSITE" id="PS50076">
    <property type="entry name" value="DNAJ_2"/>
    <property type="match status" value="1"/>
</dbReference>
<feature type="domain" description="J" evidence="6">
    <location>
        <begin position="1495"/>
        <end position="1561"/>
    </location>
</feature>
<evidence type="ECO:0000256" key="5">
    <source>
        <dbReference type="SAM" id="MobiDB-lite"/>
    </source>
</evidence>
<dbReference type="SMART" id="SM00368">
    <property type="entry name" value="LRR_RI"/>
    <property type="match status" value="1"/>
</dbReference>
<gene>
    <name evidence="7" type="primary">ADA</name>
    <name evidence="7" type="ORF">SNAT2548_LOCUS34373</name>
</gene>
<accession>A0A812V6B2</accession>
<dbReference type="InterPro" id="IPR036188">
    <property type="entry name" value="FAD/NAD-bd_sf"/>
</dbReference>
<feature type="region of interest" description="Disordered" evidence="5">
    <location>
        <begin position="1"/>
        <end position="86"/>
    </location>
</feature>
<dbReference type="OrthoDB" id="269227at2759"/>